<feature type="non-terminal residue" evidence="3">
    <location>
        <position position="1"/>
    </location>
</feature>
<dbReference type="Proteomes" id="UP000234661">
    <property type="component" value="Unassembled WGS sequence"/>
</dbReference>
<dbReference type="GO" id="GO:0006351">
    <property type="term" value="P:DNA-templated transcription"/>
    <property type="evidence" value="ECO:0007669"/>
    <property type="project" value="TreeGrafter"/>
</dbReference>
<dbReference type="GO" id="GO:0003700">
    <property type="term" value="F:DNA-binding transcription factor activity"/>
    <property type="evidence" value="ECO:0007669"/>
    <property type="project" value="TreeGrafter"/>
</dbReference>
<dbReference type="InterPro" id="IPR005119">
    <property type="entry name" value="LysR_subst-bd"/>
</dbReference>
<protein>
    <submittedName>
        <fullName evidence="3">LysR family transcriptional regulator</fullName>
    </submittedName>
</protein>
<dbReference type="InterPro" id="IPR058163">
    <property type="entry name" value="LysR-type_TF_proteobact-type"/>
</dbReference>
<proteinExistence type="inferred from homology"/>
<reference evidence="3 4" key="1">
    <citation type="submission" date="2017-11" db="EMBL/GenBank/DDBJ databases">
        <authorList>
            <person name="Han C.G."/>
        </authorList>
    </citation>
    <scope>NUCLEOTIDE SEQUENCE [LARGE SCALE GENOMIC DNA]</scope>
    <source>
        <strain evidence="3 4">A2</strain>
    </source>
</reference>
<dbReference type="GO" id="GO:0043565">
    <property type="term" value="F:sequence-specific DNA binding"/>
    <property type="evidence" value="ECO:0007669"/>
    <property type="project" value="TreeGrafter"/>
</dbReference>
<dbReference type="Gene3D" id="3.40.190.10">
    <property type="entry name" value="Periplasmic binding protein-like II"/>
    <property type="match status" value="2"/>
</dbReference>
<feature type="domain" description="LysR substrate-binding" evidence="2">
    <location>
        <begin position="2"/>
        <end position="145"/>
    </location>
</feature>
<gene>
    <name evidence="3" type="ORF">CWM85_36290</name>
</gene>
<comment type="similarity">
    <text evidence="1">Belongs to the LysR transcriptional regulatory family.</text>
</comment>
<accession>A0A2J4Y550</accession>
<dbReference type="EMBL" id="PIET01002003">
    <property type="protein sequence ID" value="PLM45772.1"/>
    <property type="molecule type" value="Genomic_DNA"/>
</dbReference>
<dbReference type="CDD" id="cd08422">
    <property type="entry name" value="PBP2_CrgA_like"/>
    <property type="match status" value="1"/>
</dbReference>
<sequence length="172" mass="19227">VPDSTLIARTLARNLTWLCASPDYLSQRGTPLHPVELEQHDGLLYTHRAPGGCWQLLHNGQRQTWRVKNRLRSDNAFSLLEAARMGLGIVVMPLFLGAEAIMRGELKIVLPDWQPEGGNIVALYRQTRRASPVIQALVNEVAEKLGPEPEWEKQLRLAGLLPLWNRGASAPD</sequence>
<comment type="caution">
    <text evidence="3">The sequence shown here is derived from an EMBL/GenBank/DDBJ whole genome shotgun (WGS) entry which is preliminary data.</text>
</comment>
<dbReference type="SUPFAM" id="SSF53850">
    <property type="entry name" value="Periplasmic binding protein-like II"/>
    <property type="match status" value="1"/>
</dbReference>
<evidence type="ECO:0000313" key="3">
    <source>
        <dbReference type="EMBL" id="PLM45772.1"/>
    </source>
</evidence>
<reference evidence="3 4" key="2">
    <citation type="submission" date="2018-01" db="EMBL/GenBank/DDBJ databases">
        <title>Genomic study of Klebsiella pneumoniae.</title>
        <authorList>
            <person name="Yang Y."/>
            <person name="Bicalho R."/>
        </authorList>
    </citation>
    <scope>NUCLEOTIDE SEQUENCE [LARGE SCALE GENOMIC DNA]</scope>
    <source>
        <strain evidence="3 4">A2</strain>
    </source>
</reference>
<dbReference type="PANTHER" id="PTHR30537">
    <property type="entry name" value="HTH-TYPE TRANSCRIPTIONAL REGULATOR"/>
    <property type="match status" value="1"/>
</dbReference>
<dbReference type="PANTHER" id="PTHR30537:SF5">
    <property type="entry name" value="HTH-TYPE TRANSCRIPTIONAL ACTIVATOR TTDR-RELATED"/>
    <property type="match status" value="1"/>
</dbReference>
<dbReference type="AlphaFoldDB" id="A0A2J4Y550"/>
<dbReference type="Pfam" id="PF03466">
    <property type="entry name" value="LysR_substrate"/>
    <property type="match status" value="1"/>
</dbReference>
<name>A0A2J4Y550_9ENTR</name>
<evidence type="ECO:0000313" key="4">
    <source>
        <dbReference type="Proteomes" id="UP000234661"/>
    </source>
</evidence>
<evidence type="ECO:0000259" key="2">
    <source>
        <dbReference type="Pfam" id="PF03466"/>
    </source>
</evidence>
<organism evidence="3 4">
    <name type="scientific">Klebsiella michiganensis</name>
    <dbReference type="NCBI Taxonomy" id="1134687"/>
    <lineage>
        <taxon>Bacteria</taxon>
        <taxon>Pseudomonadati</taxon>
        <taxon>Pseudomonadota</taxon>
        <taxon>Gammaproteobacteria</taxon>
        <taxon>Enterobacterales</taxon>
        <taxon>Enterobacteriaceae</taxon>
        <taxon>Klebsiella/Raoultella group</taxon>
        <taxon>Klebsiella</taxon>
    </lineage>
</organism>
<evidence type="ECO:0000256" key="1">
    <source>
        <dbReference type="ARBA" id="ARBA00009437"/>
    </source>
</evidence>